<dbReference type="EMBL" id="JASPKZ010007336">
    <property type="protein sequence ID" value="KAJ9584944.1"/>
    <property type="molecule type" value="Genomic_DNA"/>
</dbReference>
<keyword evidence="2" id="KW-1185">Reference proteome</keyword>
<organism evidence="1 2">
    <name type="scientific">Diploptera punctata</name>
    <name type="common">Pacific beetle cockroach</name>
    <dbReference type="NCBI Taxonomy" id="6984"/>
    <lineage>
        <taxon>Eukaryota</taxon>
        <taxon>Metazoa</taxon>
        <taxon>Ecdysozoa</taxon>
        <taxon>Arthropoda</taxon>
        <taxon>Hexapoda</taxon>
        <taxon>Insecta</taxon>
        <taxon>Pterygota</taxon>
        <taxon>Neoptera</taxon>
        <taxon>Polyneoptera</taxon>
        <taxon>Dictyoptera</taxon>
        <taxon>Blattodea</taxon>
        <taxon>Blaberoidea</taxon>
        <taxon>Blaberidae</taxon>
        <taxon>Diplopterinae</taxon>
        <taxon>Diploptera</taxon>
    </lineage>
</organism>
<dbReference type="AlphaFoldDB" id="A0AAD7ZQD5"/>
<accession>A0AAD7ZQD5</accession>
<sequence>EHRVFPSFVISSRMVLFHISSPVALRVPIQCNSFIMFLTTSHLLALPRGRKYESITKTCVIITNETVIKCGGGVDW</sequence>
<proteinExistence type="predicted"/>
<feature type="non-terminal residue" evidence="1">
    <location>
        <position position="76"/>
    </location>
</feature>
<evidence type="ECO:0000313" key="2">
    <source>
        <dbReference type="Proteomes" id="UP001233999"/>
    </source>
</evidence>
<dbReference type="Proteomes" id="UP001233999">
    <property type="component" value="Unassembled WGS sequence"/>
</dbReference>
<evidence type="ECO:0000313" key="1">
    <source>
        <dbReference type="EMBL" id="KAJ9584944.1"/>
    </source>
</evidence>
<name>A0AAD7ZQD5_DIPPU</name>
<protein>
    <submittedName>
        <fullName evidence="1">Uncharacterized protein</fullName>
    </submittedName>
</protein>
<reference evidence="1" key="1">
    <citation type="journal article" date="2023" name="IScience">
        <title>Live-bearing cockroach genome reveals convergent evolutionary mechanisms linked to viviparity in insects and beyond.</title>
        <authorList>
            <person name="Fouks B."/>
            <person name="Harrison M.C."/>
            <person name="Mikhailova A.A."/>
            <person name="Marchal E."/>
            <person name="English S."/>
            <person name="Carruthers M."/>
            <person name="Jennings E.C."/>
            <person name="Chiamaka E.L."/>
            <person name="Frigard R.A."/>
            <person name="Pippel M."/>
            <person name="Attardo G.M."/>
            <person name="Benoit J.B."/>
            <person name="Bornberg-Bauer E."/>
            <person name="Tobe S.S."/>
        </authorList>
    </citation>
    <scope>NUCLEOTIDE SEQUENCE</scope>
    <source>
        <strain evidence="1">Stay&amp;Tobe</strain>
    </source>
</reference>
<reference evidence="1" key="2">
    <citation type="submission" date="2023-05" db="EMBL/GenBank/DDBJ databases">
        <authorList>
            <person name="Fouks B."/>
        </authorList>
    </citation>
    <scope>NUCLEOTIDE SEQUENCE</scope>
    <source>
        <strain evidence="1">Stay&amp;Tobe</strain>
        <tissue evidence="1">Testes</tissue>
    </source>
</reference>
<comment type="caution">
    <text evidence="1">The sequence shown here is derived from an EMBL/GenBank/DDBJ whole genome shotgun (WGS) entry which is preliminary data.</text>
</comment>
<gene>
    <name evidence="1" type="ORF">L9F63_020714</name>
</gene>
<feature type="non-terminal residue" evidence="1">
    <location>
        <position position="1"/>
    </location>
</feature>